<dbReference type="Pfam" id="PF04757">
    <property type="entry name" value="Pex2_Pex12"/>
    <property type="match status" value="1"/>
</dbReference>
<dbReference type="GO" id="GO:1990429">
    <property type="term" value="C:peroxisomal importomer complex"/>
    <property type="evidence" value="ECO:0007669"/>
    <property type="project" value="TreeGrafter"/>
</dbReference>
<evidence type="ECO:0000256" key="12">
    <source>
        <dbReference type="ARBA" id="ARBA00023136"/>
    </source>
</evidence>
<evidence type="ECO:0000256" key="13">
    <source>
        <dbReference type="ARBA" id="ARBA00023140"/>
    </source>
</evidence>
<dbReference type="GO" id="GO:0016558">
    <property type="term" value="P:protein import into peroxisome matrix"/>
    <property type="evidence" value="ECO:0007669"/>
    <property type="project" value="UniProtKB-UniRule"/>
</dbReference>
<dbReference type="GO" id="GO:0005778">
    <property type="term" value="C:peroxisomal membrane"/>
    <property type="evidence" value="ECO:0007669"/>
    <property type="project" value="UniProtKB-SubCell"/>
</dbReference>
<evidence type="ECO:0000256" key="14">
    <source>
        <dbReference type="ARBA" id="ARBA00029692"/>
    </source>
</evidence>
<dbReference type="Proteomes" id="UP000829291">
    <property type="component" value="Chromosome 3"/>
</dbReference>
<dbReference type="PANTHER" id="PTHR12888">
    <property type="entry name" value="PEROXISOME ASSEMBLY PROTEIN 12 PEROXIN-12"/>
    <property type="match status" value="1"/>
</dbReference>
<keyword evidence="13 15" id="KW-0576">Peroxisome</keyword>
<evidence type="ECO:0000313" key="18">
    <source>
        <dbReference type="RefSeq" id="XP_015518242.1"/>
    </source>
</evidence>
<dbReference type="FunCoup" id="A0A6J0BVI3">
    <property type="interactions" value="1426"/>
</dbReference>
<dbReference type="PANTHER" id="PTHR12888:SF0">
    <property type="entry name" value="PEROXISOME ASSEMBLY PROTEIN 12"/>
    <property type="match status" value="1"/>
</dbReference>
<comment type="function">
    <text evidence="15">Component of a retrotranslocation channel required for peroxisome organization by mediating export of the PEX5 receptor from peroxisomes to the cytosol, thereby promoting PEX5 recycling.</text>
</comment>
<dbReference type="InterPro" id="IPR017375">
    <property type="entry name" value="PEX12"/>
</dbReference>
<dbReference type="PIRSF" id="PIRSF038074">
    <property type="entry name" value="Peroxisome_assembly_p12"/>
    <property type="match status" value="1"/>
</dbReference>
<evidence type="ECO:0000256" key="10">
    <source>
        <dbReference type="ARBA" id="ARBA00022927"/>
    </source>
</evidence>
<sequence length="329" mass="38270">MAEKGAYLTDTVKAKPSIFEIVAQESLASTLEPVFKKIISYLVLVNPHRYGWLERWCDEAYLVFNAALQYHYLKKYSASFSETFYGLKRSSVVAGSDGKLSTKQEKISLLLLVVFPHFRTKLFRLAEEYKLEVADGKIPQKRWQKLVRKLVINGNMIFHVIYECLILYRYLRYMAGRSEYSTPLLWLASVTLSYADGKKFLTITDLLMKIRLGTLTFSNGIDLFGMLFTRSLEFGAFFLQFLRWWNQENYYVNLMALPTPVPPEVPKIALQYKGLCPICRKGRQIPTALPVSGYVFCYQCILKYIREYEKCPITNYPAKEDDLIRLYVE</sequence>
<keyword evidence="8" id="KW-0863">Zinc-finger</keyword>
<proteinExistence type="inferred from homology"/>
<feature type="domain" description="RING-type" evidence="16">
    <location>
        <begin position="276"/>
        <end position="314"/>
    </location>
</feature>
<dbReference type="GO" id="GO:0004842">
    <property type="term" value="F:ubiquitin-protein transferase activity"/>
    <property type="evidence" value="ECO:0007669"/>
    <property type="project" value="TreeGrafter"/>
</dbReference>
<keyword evidence="7" id="KW-0479">Metal-binding</keyword>
<dbReference type="InParanoid" id="A0A6J0BVI3"/>
<dbReference type="Gene3D" id="3.30.40.10">
    <property type="entry name" value="Zinc/RING finger domain, C3HC4 (zinc finger)"/>
    <property type="match status" value="1"/>
</dbReference>
<evidence type="ECO:0000256" key="7">
    <source>
        <dbReference type="ARBA" id="ARBA00022723"/>
    </source>
</evidence>
<evidence type="ECO:0000256" key="4">
    <source>
        <dbReference type="ARBA" id="ARBA00018980"/>
    </source>
</evidence>
<dbReference type="FunFam" id="3.30.40.10:FF:000634">
    <property type="entry name" value="Peroxisome assembly protein 12"/>
    <property type="match status" value="1"/>
</dbReference>
<evidence type="ECO:0000313" key="20">
    <source>
        <dbReference type="RefSeq" id="XP_046590800.1"/>
    </source>
</evidence>
<evidence type="ECO:0000256" key="1">
    <source>
        <dbReference type="ARBA" id="ARBA00004585"/>
    </source>
</evidence>
<keyword evidence="5" id="KW-0813">Transport</keyword>
<dbReference type="KEGG" id="nlo:107223158"/>
<evidence type="ECO:0000259" key="16">
    <source>
        <dbReference type="SMART" id="SM00184"/>
    </source>
</evidence>
<keyword evidence="17" id="KW-1185">Reference proteome</keyword>
<dbReference type="InterPro" id="IPR013083">
    <property type="entry name" value="Znf_RING/FYVE/PHD"/>
</dbReference>
<evidence type="ECO:0000256" key="9">
    <source>
        <dbReference type="ARBA" id="ARBA00022833"/>
    </source>
</evidence>
<dbReference type="CTD" id="5193"/>
<dbReference type="InterPro" id="IPR006845">
    <property type="entry name" value="Pex_N"/>
</dbReference>
<dbReference type="AlphaFoldDB" id="A0A6J0BVI3"/>
<evidence type="ECO:0000313" key="17">
    <source>
        <dbReference type="Proteomes" id="UP000829291"/>
    </source>
</evidence>
<dbReference type="RefSeq" id="XP_046590801.1">
    <property type="nucleotide sequence ID" value="XM_046734845.1"/>
</dbReference>
<evidence type="ECO:0000256" key="2">
    <source>
        <dbReference type="ARBA" id="ARBA00004906"/>
    </source>
</evidence>
<keyword evidence="12 15" id="KW-0472">Membrane</keyword>
<evidence type="ECO:0000313" key="21">
    <source>
        <dbReference type="RefSeq" id="XP_046590801.1"/>
    </source>
</evidence>
<dbReference type="RefSeq" id="XP_046590800.1">
    <property type="nucleotide sequence ID" value="XM_046734844.1"/>
</dbReference>
<dbReference type="SUPFAM" id="SSF57850">
    <property type="entry name" value="RING/U-box"/>
    <property type="match status" value="1"/>
</dbReference>
<accession>A0A6J0BVI3</accession>
<evidence type="ECO:0000256" key="6">
    <source>
        <dbReference type="ARBA" id="ARBA00022692"/>
    </source>
</evidence>
<keyword evidence="11" id="KW-1133">Transmembrane helix</keyword>
<dbReference type="SMART" id="SM00184">
    <property type="entry name" value="RING"/>
    <property type="match status" value="1"/>
</dbReference>
<comment type="similarity">
    <text evidence="3 15">Belongs to the pex2/pex10/pex12 family.</text>
</comment>
<comment type="pathway">
    <text evidence="2">Protein modification; protein ubiquitination.</text>
</comment>
<evidence type="ECO:0000313" key="19">
    <source>
        <dbReference type="RefSeq" id="XP_046590799.1"/>
    </source>
</evidence>
<keyword evidence="9" id="KW-0862">Zinc</keyword>
<keyword evidence="10" id="KW-0653">Protein transport</keyword>
<name>A0A6J0BVI3_NEOLC</name>
<evidence type="ECO:0000256" key="8">
    <source>
        <dbReference type="ARBA" id="ARBA00022771"/>
    </source>
</evidence>
<protein>
    <recommendedName>
        <fullName evidence="4 15">Peroxisome assembly protein 12</fullName>
    </recommendedName>
    <alternativeName>
        <fullName evidence="14 15">Peroxin-12</fullName>
    </alternativeName>
</protein>
<reference evidence="18" key="1">
    <citation type="submission" date="2025-04" db="UniProtKB">
        <authorList>
            <consortium name="RefSeq"/>
        </authorList>
    </citation>
    <scope>IDENTIFICATION</scope>
    <source>
        <tissue evidence="19 20">Thorax and Abdomen</tissue>
        <tissue evidence="18">Whole body</tissue>
    </source>
</reference>
<evidence type="ECO:0000256" key="15">
    <source>
        <dbReference type="PIRNR" id="PIRNR038074"/>
    </source>
</evidence>
<keyword evidence="6" id="KW-0812">Transmembrane</keyword>
<organism evidence="17 18">
    <name type="scientific">Neodiprion lecontei</name>
    <name type="common">Redheaded pine sawfly</name>
    <dbReference type="NCBI Taxonomy" id="441921"/>
    <lineage>
        <taxon>Eukaryota</taxon>
        <taxon>Metazoa</taxon>
        <taxon>Ecdysozoa</taxon>
        <taxon>Arthropoda</taxon>
        <taxon>Hexapoda</taxon>
        <taxon>Insecta</taxon>
        <taxon>Pterygota</taxon>
        <taxon>Neoptera</taxon>
        <taxon>Endopterygota</taxon>
        <taxon>Hymenoptera</taxon>
        <taxon>Tenthredinoidea</taxon>
        <taxon>Diprionidae</taxon>
        <taxon>Diprioninae</taxon>
        <taxon>Neodiprion</taxon>
    </lineage>
</organism>
<dbReference type="OrthoDB" id="107372at2759"/>
<dbReference type="GO" id="GO:0008270">
    <property type="term" value="F:zinc ion binding"/>
    <property type="evidence" value="ECO:0007669"/>
    <property type="project" value="UniProtKB-KW"/>
</dbReference>
<dbReference type="RefSeq" id="XP_015518242.1">
    <property type="nucleotide sequence ID" value="XM_015662756.1"/>
</dbReference>
<evidence type="ECO:0000256" key="11">
    <source>
        <dbReference type="ARBA" id="ARBA00022989"/>
    </source>
</evidence>
<dbReference type="GeneID" id="107223158"/>
<evidence type="ECO:0000256" key="3">
    <source>
        <dbReference type="ARBA" id="ARBA00008704"/>
    </source>
</evidence>
<dbReference type="InterPro" id="IPR001841">
    <property type="entry name" value="Znf_RING"/>
</dbReference>
<dbReference type="GO" id="GO:0006513">
    <property type="term" value="P:protein monoubiquitination"/>
    <property type="evidence" value="ECO:0007669"/>
    <property type="project" value="TreeGrafter"/>
</dbReference>
<evidence type="ECO:0000256" key="5">
    <source>
        <dbReference type="ARBA" id="ARBA00022448"/>
    </source>
</evidence>
<gene>
    <name evidence="18 19 20 21" type="primary">LOC107223158</name>
</gene>
<dbReference type="RefSeq" id="XP_046590799.1">
    <property type="nucleotide sequence ID" value="XM_046734843.1"/>
</dbReference>
<dbReference type="CDD" id="cd16451">
    <property type="entry name" value="mRING_PEX12"/>
    <property type="match status" value="1"/>
</dbReference>
<comment type="subcellular location">
    <subcellularLocation>
        <location evidence="1">Peroxisome membrane</location>
        <topology evidence="1">Multi-pass membrane protein</topology>
    </subcellularLocation>
</comment>